<name>A0A937W6G4_UNCTE</name>
<accession>A0A937W6G4</accession>
<organism evidence="1 2">
    <name type="scientific">Tectimicrobiota bacterium</name>
    <dbReference type="NCBI Taxonomy" id="2528274"/>
    <lineage>
        <taxon>Bacteria</taxon>
        <taxon>Pseudomonadati</taxon>
        <taxon>Nitrospinota/Tectimicrobiota group</taxon>
        <taxon>Candidatus Tectimicrobiota</taxon>
    </lineage>
</organism>
<sequence length="161" mass="18554">MRIPGEQRSQYPDEVGQRAGEFAAAIRDNDMEQAWAMLSKETRGMRFGVWATQQKIDMQVAYRAAYDSTHPMRTALLTDFRQLVLRFWALDDLADLGVTPTRYVDDIHAFAFLPFGVTNDATWITHRRVMSGVILPMLLEEGEWQVDLPGWRFLQTTRQAS</sequence>
<comment type="caution">
    <text evidence="1">The sequence shown here is derived from an EMBL/GenBank/DDBJ whole genome shotgun (WGS) entry which is preliminary data.</text>
</comment>
<evidence type="ECO:0000313" key="1">
    <source>
        <dbReference type="EMBL" id="MBM3226045.1"/>
    </source>
</evidence>
<dbReference type="EMBL" id="VGLS01000769">
    <property type="protein sequence ID" value="MBM3226045.1"/>
    <property type="molecule type" value="Genomic_DNA"/>
</dbReference>
<gene>
    <name evidence="1" type="ORF">FJZ47_19935</name>
</gene>
<dbReference type="AlphaFoldDB" id="A0A937W6G4"/>
<reference evidence="1" key="1">
    <citation type="submission" date="2019-03" db="EMBL/GenBank/DDBJ databases">
        <title>Lake Tanganyika Metagenome-Assembled Genomes (MAGs).</title>
        <authorList>
            <person name="Tran P."/>
        </authorList>
    </citation>
    <scope>NUCLEOTIDE SEQUENCE</scope>
    <source>
        <strain evidence="1">K_DeepCast_65m_m2_066</strain>
    </source>
</reference>
<proteinExistence type="predicted"/>
<evidence type="ECO:0000313" key="2">
    <source>
        <dbReference type="Proteomes" id="UP000712673"/>
    </source>
</evidence>
<protein>
    <submittedName>
        <fullName evidence="1">Uncharacterized protein</fullName>
    </submittedName>
</protein>
<dbReference type="Proteomes" id="UP000712673">
    <property type="component" value="Unassembled WGS sequence"/>
</dbReference>